<dbReference type="Pfam" id="PF06472">
    <property type="entry name" value="ABC_membrane_2"/>
    <property type="match status" value="2"/>
</dbReference>
<feature type="compositionally biased region" description="Low complexity" evidence="8">
    <location>
        <begin position="106"/>
        <end position="115"/>
    </location>
</feature>
<evidence type="ECO:0000256" key="8">
    <source>
        <dbReference type="SAM" id="MobiDB-lite"/>
    </source>
</evidence>
<proteinExistence type="inferred from homology"/>
<dbReference type="GO" id="GO:0005324">
    <property type="term" value="F:long-chain fatty acid transmembrane transporter activity"/>
    <property type="evidence" value="ECO:0007669"/>
    <property type="project" value="TreeGrafter"/>
</dbReference>
<dbReference type="GO" id="GO:0007031">
    <property type="term" value="P:peroxisome organization"/>
    <property type="evidence" value="ECO:0007669"/>
    <property type="project" value="TreeGrafter"/>
</dbReference>
<dbReference type="GO" id="GO:0005524">
    <property type="term" value="F:ATP binding"/>
    <property type="evidence" value="ECO:0007669"/>
    <property type="project" value="UniProtKB-KW"/>
</dbReference>
<dbReference type="GO" id="GO:0042760">
    <property type="term" value="P:very long-chain fatty acid catabolic process"/>
    <property type="evidence" value="ECO:0007669"/>
    <property type="project" value="TreeGrafter"/>
</dbReference>
<dbReference type="PANTHER" id="PTHR11384:SF67">
    <property type="entry name" value="ATP-BINDING CASSETTE SUB-FAMILY D MEMBER 1"/>
    <property type="match status" value="1"/>
</dbReference>
<dbReference type="PANTHER" id="PTHR11384">
    <property type="entry name" value="ATP-BINDING CASSETTE, SUB-FAMILY D MEMBER"/>
    <property type="match status" value="1"/>
</dbReference>
<dbReference type="Proteomes" id="UP000030693">
    <property type="component" value="Unassembled WGS sequence"/>
</dbReference>
<dbReference type="EMBL" id="KB932214">
    <property type="protein sequence ID" value="KCV67685.1"/>
    <property type="molecule type" value="Genomic_DNA"/>
</dbReference>
<keyword evidence="11" id="KW-1185">Reference proteome</keyword>
<evidence type="ECO:0000259" key="9">
    <source>
        <dbReference type="PROSITE" id="PS50893"/>
    </source>
</evidence>
<feature type="compositionally biased region" description="Pro residues" evidence="8">
    <location>
        <begin position="116"/>
        <end position="129"/>
    </location>
</feature>
<dbReference type="InterPro" id="IPR003593">
    <property type="entry name" value="AAA+_ATPase"/>
</dbReference>
<feature type="region of interest" description="Disordered" evidence="8">
    <location>
        <begin position="939"/>
        <end position="963"/>
    </location>
</feature>
<protein>
    <recommendedName>
        <fullName evidence="9">ABC transporter domain-containing protein</fullName>
    </recommendedName>
</protein>
<dbReference type="InterPro" id="IPR003439">
    <property type="entry name" value="ABC_transporter-like_ATP-bd"/>
</dbReference>
<dbReference type="InterPro" id="IPR011527">
    <property type="entry name" value="ABC1_TM_dom"/>
</dbReference>
<dbReference type="GO" id="GO:0005778">
    <property type="term" value="C:peroxisomal membrane"/>
    <property type="evidence" value="ECO:0007669"/>
    <property type="project" value="TreeGrafter"/>
</dbReference>
<keyword evidence="6" id="KW-1133">Transmembrane helix</keyword>
<dbReference type="PROSITE" id="PS00211">
    <property type="entry name" value="ABC_TRANSPORTER_1"/>
    <property type="match status" value="1"/>
</dbReference>
<evidence type="ECO:0000256" key="5">
    <source>
        <dbReference type="ARBA" id="ARBA00022840"/>
    </source>
</evidence>
<dbReference type="GO" id="GO:0015910">
    <property type="term" value="P:long-chain fatty acid import into peroxisome"/>
    <property type="evidence" value="ECO:0007669"/>
    <property type="project" value="TreeGrafter"/>
</dbReference>
<dbReference type="Pfam" id="PF00005">
    <property type="entry name" value="ABC_tran"/>
    <property type="match status" value="1"/>
</dbReference>
<evidence type="ECO:0000256" key="3">
    <source>
        <dbReference type="ARBA" id="ARBA00022692"/>
    </source>
</evidence>
<keyword evidence="2" id="KW-0813">Transport</keyword>
<dbReference type="GeneID" id="20530520"/>
<dbReference type="GO" id="GO:0140359">
    <property type="term" value="F:ABC-type transporter activity"/>
    <property type="evidence" value="ECO:0007669"/>
    <property type="project" value="InterPro"/>
</dbReference>
<evidence type="ECO:0000256" key="2">
    <source>
        <dbReference type="ARBA" id="ARBA00022448"/>
    </source>
</evidence>
<feature type="domain" description="ABC transporter" evidence="9">
    <location>
        <begin position="693"/>
        <end position="926"/>
    </location>
</feature>
<dbReference type="RefSeq" id="XP_009497869.1">
    <property type="nucleotide sequence ID" value="XM_009499594.1"/>
</dbReference>
<evidence type="ECO:0000256" key="6">
    <source>
        <dbReference type="ARBA" id="ARBA00022989"/>
    </source>
</evidence>
<dbReference type="InterPro" id="IPR050835">
    <property type="entry name" value="ABC_transporter_sub-D"/>
</dbReference>
<dbReference type="Gene3D" id="3.40.50.300">
    <property type="entry name" value="P-loop containing nucleotide triphosphate hydrolases"/>
    <property type="match status" value="1"/>
</dbReference>
<dbReference type="GO" id="GO:0016887">
    <property type="term" value="F:ATP hydrolysis activity"/>
    <property type="evidence" value="ECO:0007669"/>
    <property type="project" value="InterPro"/>
</dbReference>
<dbReference type="SUPFAM" id="SSF52540">
    <property type="entry name" value="P-loop containing nucleoside triphosphate hydrolases"/>
    <property type="match status" value="1"/>
</dbReference>
<keyword evidence="4" id="KW-0547">Nucleotide-binding</keyword>
<dbReference type="GO" id="GO:0006635">
    <property type="term" value="P:fatty acid beta-oxidation"/>
    <property type="evidence" value="ECO:0007669"/>
    <property type="project" value="TreeGrafter"/>
</dbReference>
<feature type="region of interest" description="Disordered" evidence="8">
    <location>
        <begin position="257"/>
        <end position="284"/>
    </location>
</feature>
<keyword evidence="3" id="KW-0812">Transmembrane</keyword>
<feature type="compositionally biased region" description="Low complexity" evidence="8">
    <location>
        <begin position="257"/>
        <end position="268"/>
    </location>
</feature>
<dbReference type="eggNOG" id="KOG0064">
    <property type="taxonomic scope" value="Eukaryota"/>
</dbReference>
<evidence type="ECO:0000256" key="1">
    <source>
        <dbReference type="ARBA" id="ARBA00008575"/>
    </source>
</evidence>
<dbReference type="InterPro" id="IPR027417">
    <property type="entry name" value="P-loop_NTPase"/>
</dbReference>
<gene>
    <name evidence="10" type="ORF">H696_05795</name>
</gene>
<dbReference type="InterPro" id="IPR017871">
    <property type="entry name" value="ABC_transporter-like_CS"/>
</dbReference>
<evidence type="ECO:0000313" key="10">
    <source>
        <dbReference type="EMBL" id="KCV67685.1"/>
    </source>
</evidence>
<reference evidence="10" key="1">
    <citation type="submission" date="2013-04" db="EMBL/GenBank/DDBJ databases">
        <title>The Genome Sequence of Fonticula alba ATCC 38817.</title>
        <authorList>
            <consortium name="The Broad Institute Genomics Platform"/>
            <person name="Russ C."/>
            <person name="Cuomo C."/>
            <person name="Burger G."/>
            <person name="Gray M.W."/>
            <person name="Holland P.W.H."/>
            <person name="King N."/>
            <person name="Lang F.B.F."/>
            <person name="Roger A.J."/>
            <person name="Ruiz-Trillo I."/>
            <person name="Brown M."/>
            <person name="Walker B."/>
            <person name="Young S."/>
            <person name="Zeng Q."/>
            <person name="Gargeya S."/>
            <person name="Fitzgerald M."/>
            <person name="Haas B."/>
            <person name="Abouelleil A."/>
            <person name="Allen A.W."/>
            <person name="Alvarado L."/>
            <person name="Arachchi H.M."/>
            <person name="Berlin A.M."/>
            <person name="Chapman S.B."/>
            <person name="Gainer-Dewar J."/>
            <person name="Goldberg J."/>
            <person name="Griggs A."/>
            <person name="Gujja S."/>
            <person name="Hansen M."/>
            <person name="Howarth C."/>
            <person name="Imamovic A."/>
            <person name="Ireland A."/>
            <person name="Larimer J."/>
            <person name="McCowan C."/>
            <person name="Murphy C."/>
            <person name="Pearson M."/>
            <person name="Poon T.W."/>
            <person name="Priest M."/>
            <person name="Roberts A."/>
            <person name="Saif S."/>
            <person name="Shea T."/>
            <person name="Sisk P."/>
            <person name="Sykes S."/>
            <person name="Wortman J."/>
            <person name="Nusbaum C."/>
            <person name="Birren B."/>
        </authorList>
    </citation>
    <scope>NUCLEOTIDE SEQUENCE [LARGE SCALE GENOMIC DNA]</scope>
    <source>
        <strain evidence="10">ATCC 38817</strain>
    </source>
</reference>
<keyword evidence="5" id="KW-0067">ATP-binding</keyword>
<feature type="region of interest" description="Disordered" evidence="8">
    <location>
        <begin position="101"/>
        <end position="129"/>
    </location>
</feature>
<dbReference type="SMART" id="SM00382">
    <property type="entry name" value="AAA"/>
    <property type="match status" value="1"/>
</dbReference>
<dbReference type="PROSITE" id="PS50893">
    <property type="entry name" value="ABC_TRANSPORTER_2"/>
    <property type="match status" value="1"/>
</dbReference>
<organism evidence="10">
    <name type="scientific">Fonticula alba</name>
    <name type="common">Slime mold</name>
    <dbReference type="NCBI Taxonomy" id="691883"/>
    <lineage>
        <taxon>Eukaryota</taxon>
        <taxon>Rotosphaerida</taxon>
        <taxon>Fonticulaceae</taxon>
        <taxon>Fonticula</taxon>
    </lineage>
</organism>
<dbReference type="AlphaFoldDB" id="A0A058Z0A3"/>
<dbReference type="CDD" id="cd03223">
    <property type="entry name" value="ABCD_peroxisomal_ALDP"/>
    <property type="match status" value="1"/>
</dbReference>
<comment type="similarity">
    <text evidence="1">Belongs to the ABC transporter superfamily. ABCD family. Peroxisomal fatty acyl CoA transporter (TC 3.A.1.203) subfamily.</text>
</comment>
<keyword evidence="7" id="KW-0472">Membrane</keyword>
<dbReference type="OrthoDB" id="422637at2759"/>
<evidence type="ECO:0000256" key="4">
    <source>
        <dbReference type="ARBA" id="ARBA00022741"/>
    </source>
</evidence>
<evidence type="ECO:0000313" key="11">
    <source>
        <dbReference type="Proteomes" id="UP000030693"/>
    </source>
</evidence>
<evidence type="ECO:0000256" key="7">
    <source>
        <dbReference type="ARBA" id="ARBA00023136"/>
    </source>
</evidence>
<dbReference type="STRING" id="691883.A0A058Z0A3"/>
<sequence>MAAEVLLASADSGPARLLGRLVRALQARARVLVIPRPGRAGGMALAFPRGSGARVSRLLRAFARTPTGRALNWVAQHPRTIISFVVLVRLVWQRYMRKRQRDSMQPDAGAKEPAAPDAPGPGQPAAPRPSSPLRLLQIVFPGLFSRSTLLLALLTGSLAARTALSVYVAGLDGRLVRGLVARRPREVGIGLAQWLGVGIPAALVNASIRFFQSRLASEFRKLLTDHLQGLYMSGQVYYAVTQLDDRLCGAGAGAAAPVAGRPGHAAPRPDAKGPASDPAKPAGRRRAAAAAATAAATMEQRLVGDVVALADSLSSVYGDVAKPLFDMWLFARKLETSLGATPFGLMWWSYLFTAAVIHVSAPDFAAHHVALSGAEGDFRHAYSRLATHAEEIAFYSGEPAERRTVAQAWRRVQQVLHRFHIQRIRFHFTENLLVRYIWTALGLVAQAIPVFFSSAPGGRSTSDVAVAAATAAAAGTMAALSASGGTEDRPLAGLAGDVAAGLVAGLATASAPSAENAATRTEAYMTSKNMMSNLADAGGRLMYAYQDLAELYARSLRVNSLLTVLEEVAADRPVRSLATGPFPMSNRRGRVLVLDRSDPDRLAGRSGSCHDTAPGAGAGAAGRATGSVLAGAAEVGPGAAVDSPARSPADCPSGLPPAEVIAKSADKVITAAGPLVGEPTAPQEDALGREIHYSLKRVPVVTPTGELLIEPLTLDIRQGRHLLITGPNASGKTSLLRVLSGLWPVYDGLMITPHPRDVFFVTQKPYLCPGNLRDQIIYPDTRHDMVKKGFTDAYLQEILTAAFLAYLPEREGGFDSVRTWGNVLSGGERQRLNIARVYYHRPLFAIMDECTSAVSLDVEAALFQRAMQAALPAAQTTLVAVTQRPGVLAPLFKDRLTIGEDGPGSWSLLSAEGARRSGTKSFADLRKYYPGDVPAGGRAIGGGPFADGKGTPLPPPPPAIGPRRQEAAIIGSPRLAPIPEGPDREDPAQDSDMEFLFLSSVSDSFTGLSSSREGIDSGEELALAGVPSSRMDLAPAGVPSSRLDLAPADWPADLPTDEAGLARRVQEIHDQLNAINSQLMSGPPPEPV</sequence>
<name>A0A058Z0A3_FONAL</name>
<accession>A0A058Z0A3</accession>
<feature type="region of interest" description="Disordered" evidence="8">
    <location>
        <begin position="599"/>
        <end position="620"/>
    </location>
</feature>